<dbReference type="AlphaFoldDB" id="A0A1G8JC85"/>
<evidence type="ECO:0000313" key="2">
    <source>
        <dbReference type="EMBL" id="SDI28240.1"/>
    </source>
</evidence>
<proteinExistence type="predicted"/>
<gene>
    <name evidence="2" type="ORF">SAMN05428953_101653</name>
</gene>
<evidence type="ECO:0000256" key="1">
    <source>
        <dbReference type="SAM" id="MobiDB-lite"/>
    </source>
</evidence>
<feature type="region of interest" description="Disordered" evidence="1">
    <location>
        <begin position="1"/>
        <end position="25"/>
    </location>
</feature>
<reference evidence="3" key="1">
    <citation type="submission" date="2016-10" db="EMBL/GenBank/DDBJ databases">
        <authorList>
            <person name="Varghese N."/>
            <person name="Submissions S."/>
        </authorList>
    </citation>
    <scope>NUCLEOTIDE SEQUENCE [LARGE SCALE GENOMIC DNA]</scope>
    <source>
        <strain evidence="3">CGMCC 1.11022</strain>
    </source>
</reference>
<sequence>MKEGGRDGGARHPSAHAGTGLLPAPRPLEYFNLIGTAVIARKPDRIAEQIGKAVKKGKTRQATKEK</sequence>
<dbReference type="EMBL" id="FNEE01000001">
    <property type="protein sequence ID" value="SDI28240.1"/>
    <property type="molecule type" value="Genomic_DNA"/>
</dbReference>
<keyword evidence="3" id="KW-1185">Reference proteome</keyword>
<evidence type="ECO:0000313" key="3">
    <source>
        <dbReference type="Proteomes" id="UP000198894"/>
    </source>
</evidence>
<accession>A0A1G8JC85</accession>
<name>A0A1G8JC85_9HYPH</name>
<organism evidence="2 3">
    <name type="scientific">Mesorhizobium muleiense</name>
    <dbReference type="NCBI Taxonomy" id="1004279"/>
    <lineage>
        <taxon>Bacteria</taxon>
        <taxon>Pseudomonadati</taxon>
        <taxon>Pseudomonadota</taxon>
        <taxon>Alphaproteobacteria</taxon>
        <taxon>Hyphomicrobiales</taxon>
        <taxon>Phyllobacteriaceae</taxon>
        <taxon>Mesorhizobium</taxon>
    </lineage>
</organism>
<feature type="compositionally biased region" description="Basic and acidic residues" evidence="1">
    <location>
        <begin position="1"/>
        <end position="10"/>
    </location>
</feature>
<dbReference type="Proteomes" id="UP000198894">
    <property type="component" value="Unassembled WGS sequence"/>
</dbReference>
<protein>
    <submittedName>
        <fullName evidence="2">Uncharacterized protein</fullName>
    </submittedName>
</protein>